<keyword evidence="2" id="KW-1185">Reference proteome</keyword>
<dbReference type="Proteomes" id="UP000603352">
    <property type="component" value="Unassembled WGS sequence"/>
</dbReference>
<evidence type="ECO:0000313" key="2">
    <source>
        <dbReference type="Proteomes" id="UP000603352"/>
    </source>
</evidence>
<reference evidence="2" key="1">
    <citation type="journal article" date="2019" name="Int. J. Syst. Evol. Microbiol.">
        <title>The Global Catalogue of Microorganisms (GCM) 10K type strain sequencing project: providing services to taxonomists for standard genome sequencing and annotation.</title>
        <authorList>
            <consortium name="The Broad Institute Genomics Platform"/>
            <consortium name="The Broad Institute Genome Sequencing Center for Infectious Disease"/>
            <person name="Wu L."/>
            <person name="Ma J."/>
        </authorList>
    </citation>
    <scope>NUCLEOTIDE SEQUENCE [LARGE SCALE GENOMIC DNA]</scope>
    <source>
        <strain evidence="2">CGMCC 1.10188</strain>
    </source>
</reference>
<gene>
    <name evidence="1" type="ORF">GCM10011505_39160</name>
</gene>
<accession>A0ABQ1IWU4</accession>
<sequence length="152" mass="16192">MRAPDCLLAEPLLSAHPRRLPVPVAAAVALAAAATMQVPDARAQEVPAGACAVPAVITPALPGIFTDDIADRLSEQDMRCVNKVLDEAPPGQTARWRLEDGSLFLMTAGRPLGSYGVRLCRNLRITVVDRVERARDFVVACRLGVSPWGPTG</sequence>
<name>A0ABQ1IWU4_9PROT</name>
<dbReference type="EMBL" id="BMDZ01000057">
    <property type="protein sequence ID" value="GGB54367.1"/>
    <property type="molecule type" value="Genomic_DNA"/>
</dbReference>
<protein>
    <submittedName>
        <fullName evidence="1">Uncharacterized protein</fullName>
    </submittedName>
</protein>
<comment type="caution">
    <text evidence="1">The sequence shown here is derived from an EMBL/GenBank/DDBJ whole genome shotgun (WGS) entry which is preliminary data.</text>
</comment>
<organism evidence="1 2">
    <name type="scientific">Tistrella bauzanensis</name>
    <dbReference type="NCBI Taxonomy" id="657419"/>
    <lineage>
        <taxon>Bacteria</taxon>
        <taxon>Pseudomonadati</taxon>
        <taxon>Pseudomonadota</taxon>
        <taxon>Alphaproteobacteria</taxon>
        <taxon>Geminicoccales</taxon>
        <taxon>Geminicoccaceae</taxon>
        <taxon>Tistrella</taxon>
    </lineage>
</organism>
<evidence type="ECO:0000313" key="1">
    <source>
        <dbReference type="EMBL" id="GGB54367.1"/>
    </source>
</evidence>
<proteinExistence type="predicted"/>
<dbReference type="RefSeq" id="WP_188581026.1">
    <property type="nucleotide sequence ID" value="NZ_BMDZ01000057.1"/>
</dbReference>